<evidence type="ECO:0000256" key="1">
    <source>
        <dbReference type="SAM" id="Phobius"/>
    </source>
</evidence>
<accession>A0A6B1D2W3</accession>
<dbReference type="AlphaFoldDB" id="A0A6B1D2W3"/>
<name>A0A6B1D2W3_9CHLR</name>
<dbReference type="EMBL" id="VXMH01000014">
    <property type="protein sequence ID" value="MYC93763.1"/>
    <property type="molecule type" value="Genomic_DNA"/>
</dbReference>
<keyword evidence="1" id="KW-0812">Transmembrane</keyword>
<feature type="transmembrane region" description="Helical" evidence="1">
    <location>
        <begin position="12"/>
        <end position="29"/>
    </location>
</feature>
<gene>
    <name evidence="2" type="ORF">F4X14_02225</name>
</gene>
<evidence type="ECO:0008006" key="3">
    <source>
        <dbReference type="Google" id="ProtNLM"/>
    </source>
</evidence>
<keyword evidence="1" id="KW-0472">Membrane</keyword>
<evidence type="ECO:0000313" key="2">
    <source>
        <dbReference type="EMBL" id="MYC93763.1"/>
    </source>
</evidence>
<feature type="transmembrane region" description="Helical" evidence="1">
    <location>
        <begin position="35"/>
        <end position="54"/>
    </location>
</feature>
<keyword evidence="1" id="KW-1133">Transmembrane helix</keyword>
<organism evidence="2">
    <name type="scientific">Caldilineaceae bacterium SB0661_bin_32</name>
    <dbReference type="NCBI Taxonomy" id="2605255"/>
    <lineage>
        <taxon>Bacteria</taxon>
        <taxon>Bacillati</taxon>
        <taxon>Chloroflexota</taxon>
        <taxon>Caldilineae</taxon>
        <taxon>Caldilineales</taxon>
        <taxon>Caldilineaceae</taxon>
    </lineage>
</organism>
<comment type="caution">
    <text evidence="2">The sequence shown here is derived from an EMBL/GenBank/DDBJ whole genome shotgun (WGS) entry which is preliminary data.</text>
</comment>
<proteinExistence type="predicted"/>
<protein>
    <recommendedName>
        <fullName evidence="3">PH domain-containing protein</fullName>
    </recommendedName>
</protein>
<reference evidence="2" key="1">
    <citation type="submission" date="2019-09" db="EMBL/GenBank/DDBJ databases">
        <title>Characterisation of the sponge microbiome using genome-centric metagenomics.</title>
        <authorList>
            <person name="Engelberts J.P."/>
            <person name="Robbins S.J."/>
            <person name="De Goeij J.M."/>
            <person name="Aranda M."/>
            <person name="Bell S.C."/>
            <person name="Webster N.S."/>
        </authorList>
    </citation>
    <scope>NUCLEOTIDE SEQUENCE</scope>
    <source>
        <strain evidence="2">SB0661_bin_32</strain>
    </source>
</reference>
<sequence>MTDAPVYFPRTTYRLFAAGGVAVALLFLWEILNGFSLSALFFLLGATGFTLIHLRWALMRLELTADGVTVRAPLQATTQIQYRQMIICEEAGRFTPGVSLVYWPVSAKGIVETEVPRTQFLPAVARQEELLAALQERMPD</sequence>